<feature type="region of interest" description="Disordered" evidence="2">
    <location>
        <begin position="1"/>
        <end position="112"/>
    </location>
</feature>
<keyword evidence="4" id="KW-1185">Reference proteome</keyword>
<feature type="region of interest" description="Disordered" evidence="2">
    <location>
        <begin position="277"/>
        <end position="303"/>
    </location>
</feature>
<evidence type="ECO:0000256" key="2">
    <source>
        <dbReference type="SAM" id="MobiDB-lite"/>
    </source>
</evidence>
<feature type="compositionally biased region" description="Polar residues" evidence="2">
    <location>
        <begin position="42"/>
        <end position="51"/>
    </location>
</feature>
<dbReference type="STRING" id="1505727.GA0061077_1330"/>
<dbReference type="RefSeq" id="WP_091848132.1">
    <property type="nucleotide sequence ID" value="NZ_FMBL01000003.1"/>
</dbReference>
<proteinExistence type="predicted"/>
<dbReference type="Proteomes" id="UP000242610">
    <property type="component" value="Unassembled WGS sequence"/>
</dbReference>
<sequence>MTDEKNATSEEDNTISRVIPIDSLSPSHNDDERGETGKAVSSDEQAQQPSAKTEAGNEDGTTNGDSDSPKVVKPLFASPAELPDLREHHDNEETGEDAGTENEGHAGAISKSREEFTTVYDLIDQMSTALEEAKSSLFAPGMVRLDRDEFVEQLSQLKAMLPVQLERASSLMREAERRLQNAQSQSQAIISKAQSQAAQIKQDAEQQAQILAGQERVVDLAQQKARVILDDAQSKSTKLVQGANVYCVDVMKALKEQISTYDRDIRNGIEVIDKRQRAAASQLAQTQDEVQNQSRTDSEHTNA</sequence>
<reference evidence="4" key="1">
    <citation type="submission" date="2016-08" db="EMBL/GenBank/DDBJ databases">
        <authorList>
            <person name="Varghese N."/>
            <person name="Submissions Spin"/>
        </authorList>
    </citation>
    <scope>NUCLEOTIDE SEQUENCE [LARGE SCALE GENOMIC DNA]</scope>
    <source>
        <strain evidence="4">R-52791</strain>
    </source>
</reference>
<evidence type="ECO:0000313" key="3">
    <source>
        <dbReference type="EMBL" id="SCC80721.1"/>
    </source>
</evidence>
<keyword evidence="1" id="KW-0175">Coiled coil</keyword>
<gene>
    <name evidence="3" type="ORF">GA0061077_1330</name>
</gene>
<evidence type="ECO:0000256" key="1">
    <source>
        <dbReference type="SAM" id="Coils"/>
    </source>
</evidence>
<feature type="compositionally biased region" description="Polar residues" evidence="2">
    <location>
        <begin position="282"/>
        <end position="295"/>
    </location>
</feature>
<dbReference type="OrthoDB" id="3239773at2"/>
<dbReference type="EMBL" id="FMBL01000003">
    <property type="protein sequence ID" value="SCC80721.1"/>
    <property type="molecule type" value="Genomic_DNA"/>
</dbReference>
<evidence type="ECO:0000313" key="4">
    <source>
        <dbReference type="Proteomes" id="UP000242610"/>
    </source>
</evidence>
<name>A0A1C4H7K5_9BIFI</name>
<evidence type="ECO:0008006" key="5">
    <source>
        <dbReference type="Google" id="ProtNLM"/>
    </source>
</evidence>
<organism evidence="3 4">
    <name type="scientific">Bifidobacterium commune</name>
    <dbReference type="NCBI Taxonomy" id="1505727"/>
    <lineage>
        <taxon>Bacteria</taxon>
        <taxon>Bacillati</taxon>
        <taxon>Actinomycetota</taxon>
        <taxon>Actinomycetes</taxon>
        <taxon>Bifidobacteriales</taxon>
        <taxon>Bifidobacteriaceae</taxon>
        <taxon>Bifidobacterium</taxon>
    </lineage>
</organism>
<dbReference type="AlphaFoldDB" id="A0A1C4H7K5"/>
<accession>A0A1C4H7K5</accession>
<protein>
    <recommendedName>
        <fullName evidence="5">Cell division septum initiation DivIVA, interacts with FtsZ, MinD</fullName>
    </recommendedName>
</protein>
<feature type="compositionally biased region" description="Basic and acidic residues" evidence="2">
    <location>
        <begin position="83"/>
        <end position="92"/>
    </location>
</feature>
<feature type="coiled-coil region" evidence="1">
    <location>
        <begin position="165"/>
        <end position="192"/>
    </location>
</feature>